<gene>
    <name evidence="5" type="ORF">FEM41_23925</name>
</gene>
<keyword evidence="3" id="KW-1133">Transmembrane helix</keyword>
<proteinExistence type="predicted"/>
<keyword evidence="1 2" id="KW-0238">DNA-binding</keyword>
<dbReference type="EMBL" id="CP040428">
    <property type="protein sequence ID" value="QCT22472.1"/>
    <property type="molecule type" value="Genomic_DNA"/>
</dbReference>
<feature type="transmembrane region" description="Helical" evidence="3">
    <location>
        <begin position="171"/>
        <end position="190"/>
    </location>
</feature>
<dbReference type="InterPro" id="IPR036388">
    <property type="entry name" value="WH-like_DNA-bd_sf"/>
</dbReference>
<evidence type="ECO:0000256" key="2">
    <source>
        <dbReference type="PROSITE-ProRule" id="PRU01091"/>
    </source>
</evidence>
<keyword evidence="3" id="KW-0812">Transmembrane</keyword>
<dbReference type="GO" id="GO:0006355">
    <property type="term" value="P:regulation of DNA-templated transcription"/>
    <property type="evidence" value="ECO:0007669"/>
    <property type="project" value="InterPro"/>
</dbReference>
<dbReference type="GO" id="GO:0003677">
    <property type="term" value="F:DNA binding"/>
    <property type="evidence" value="ECO:0007669"/>
    <property type="project" value="UniProtKB-UniRule"/>
</dbReference>
<dbReference type="InterPro" id="IPR016032">
    <property type="entry name" value="Sig_transdc_resp-reg_C-effctor"/>
</dbReference>
<dbReference type="GO" id="GO:0000160">
    <property type="term" value="P:phosphorelay signal transduction system"/>
    <property type="evidence" value="ECO:0007669"/>
    <property type="project" value="InterPro"/>
</dbReference>
<reference evidence="5 6" key="1">
    <citation type="submission" date="2019-05" db="EMBL/GenBank/DDBJ databases">
        <title>Complete genome sequence of Izhakiella calystegiae KSNA2, an endophyte isolated from beach morning glory (Calystegia soldanella).</title>
        <authorList>
            <person name="Jiang L."/>
            <person name="Jeong J.C."/>
            <person name="Kim C.Y."/>
            <person name="Kim D.H."/>
            <person name="Kim S.W."/>
            <person name="Lee j."/>
        </authorList>
    </citation>
    <scope>NUCLEOTIDE SEQUENCE [LARGE SCALE GENOMIC DNA]</scope>
    <source>
        <strain evidence="5 6">KSNA2</strain>
    </source>
</reference>
<name>A0A4P8YU46_9ENTR</name>
<dbReference type="Gene3D" id="1.10.10.10">
    <property type="entry name" value="Winged helix-like DNA-binding domain superfamily/Winged helix DNA-binding domain"/>
    <property type="match status" value="1"/>
</dbReference>
<sequence length="283" mass="31748">MLRLMHSEKGYLINHSVEFRPNERSLYNRLTENEVHLQLPATLCFLYLIKNTGKVSPQRELIAAGWGDNNGGTSPNTFYQTILTLRNSLQNVGLPRDTIKTISRRGMMLSETTAIARLTACEAEEDDAPPLITPLSIPDEPIPQPVESSALPAIGAAQSPDKAPIRAAGKARMLLISYLMAGLFLFFILFNTEPAPIFSHYLPLSMQLQKEQSCRIFYEPNEVFVDYYLSYMLAHRELCKNQATLYLSGLSSSNKITAFVCSSDLRTNPHAVCSTWLSVYHEK</sequence>
<dbReference type="SMART" id="SM00862">
    <property type="entry name" value="Trans_reg_C"/>
    <property type="match status" value="1"/>
</dbReference>
<feature type="DNA-binding region" description="OmpR/PhoB-type" evidence="2">
    <location>
        <begin position="8"/>
        <end position="111"/>
    </location>
</feature>
<dbReference type="KEGG" id="izh:FEM41_23925"/>
<dbReference type="InterPro" id="IPR001867">
    <property type="entry name" value="OmpR/PhoB-type_DNA-bd"/>
</dbReference>
<keyword evidence="3" id="KW-0472">Membrane</keyword>
<dbReference type="AlphaFoldDB" id="A0A4P8YU46"/>
<dbReference type="Proteomes" id="UP000302163">
    <property type="component" value="Chromosome"/>
</dbReference>
<dbReference type="SUPFAM" id="SSF46894">
    <property type="entry name" value="C-terminal effector domain of the bipartite response regulators"/>
    <property type="match status" value="1"/>
</dbReference>
<organism evidence="5 6">
    <name type="scientific">Jejubacter calystegiae</name>
    <dbReference type="NCBI Taxonomy" id="2579935"/>
    <lineage>
        <taxon>Bacteria</taxon>
        <taxon>Pseudomonadati</taxon>
        <taxon>Pseudomonadota</taxon>
        <taxon>Gammaproteobacteria</taxon>
        <taxon>Enterobacterales</taxon>
        <taxon>Enterobacteriaceae</taxon>
        <taxon>Jejubacter</taxon>
    </lineage>
</organism>
<accession>A0A4P8YU46</accession>
<evidence type="ECO:0000256" key="1">
    <source>
        <dbReference type="ARBA" id="ARBA00023125"/>
    </source>
</evidence>
<dbReference type="PROSITE" id="PS51755">
    <property type="entry name" value="OMPR_PHOB"/>
    <property type="match status" value="1"/>
</dbReference>
<evidence type="ECO:0000313" key="5">
    <source>
        <dbReference type="EMBL" id="QCT22472.1"/>
    </source>
</evidence>
<dbReference type="OrthoDB" id="6516742at2"/>
<evidence type="ECO:0000256" key="3">
    <source>
        <dbReference type="SAM" id="Phobius"/>
    </source>
</evidence>
<evidence type="ECO:0000313" key="6">
    <source>
        <dbReference type="Proteomes" id="UP000302163"/>
    </source>
</evidence>
<evidence type="ECO:0000259" key="4">
    <source>
        <dbReference type="PROSITE" id="PS51755"/>
    </source>
</evidence>
<feature type="domain" description="OmpR/PhoB-type" evidence="4">
    <location>
        <begin position="8"/>
        <end position="111"/>
    </location>
</feature>
<keyword evidence="6" id="KW-1185">Reference proteome</keyword>
<protein>
    <submittedName>
        <fullName evidence="5">Transcriptional regulator</fullName>
    </submittedName>
</protein>